<dbReference type="AlphaFoldDB" id="A0A2W1BY73"/>
<sequence>MDNKTPANPTSPPRAQVKKENEEEIKLLNDNKDFAETAMNELLGWYGYERLELRRWAASRARDASSPEQASEQKNKADECSWCNKSLPSEGSALQHAGATFCSELCFSQSRRANFKRAKTCDWCRHVRHTVAYVDFQDGATQLQFCSDKCLNQYKMHIFCRETQAHLDLNPHLVNASSSSNLITPELWLKNCKSRSASPTSERSGSPNPDNVPTKTTNIEKTEAQKTQNRSPLPLITIAPTAKLMKQKRPSDEALSVQKSPEAKKDVRNTKMNLRKRRTSKCSATVTSQTVRQRTSTPKAQDLRMCSPSDGSSPASTAGNVIHSPPHPINTHPPPPPFPPNPMFSMPPPMFLDNHDPRHPHGMFPPRLNFMPRPGFPMERPRLPGLPPPLNFPTPIGQAPPVTVLVPYPVILPIPLPIPIPIPFSAFVQAHCATKVKTETKPDTAEVEEPLDFTMNSDKNKRDEEVSGCASESPSEPAVDKSPVGEQNNDRLEEDKMETEINETGNPEQTLPKFKITRLGNKMAKIVAKSREPSESTRPLRKRRRLVEVSTDDEALIPKTRKIVEV</sequence>
<dbReference type="PANTHER" id="PTHR23186:SF4">
    <property type="entry name" value="GH22790P"/>
    <property type="match status" value="1"/>
</dbReference>
<dbReference type="Pfam" id="PF15279">
    <property type="entry name" value="SOBP"/>
    <property type="match status" value="1"/>
</dbReference>
<evidence type="ECO:0000313" key="2">
    <source>
        <dbReference type="EMBL" id="PZC78187.1"/>
    </source>
</evidence>
<dbReference type="EMBL" id="KZ149909">
    <property type="protein sequence ID" value="PZC78187.1"/>
    <property type="molecule type" value="Genomic_DNA"/>
</dbReference>
<proteinExistence type="predicted"/>
<reference evidence="2 3" key="1">
    <citation type="journal article" date="2017" name="BMC Biol.">
        <title>Genomic innovations, transcriptional plasticity and gene loss underlying the evolution and divergence of two highly polyphagous and invasive Helicoverpa pest species.</title>
        <authorList>
            <person name="Pearce S.L."/>
            <person name="Clarke D.F."/>
            <person name="East P.D."/>
            <person name="Elfekih S."/>
            <person name="Gordon K.H."/>
            <person name="Jermiin L.S."/>
            <person name="McGaughran A."/>
            <person name="Oakeshott J.G."/>
            <person name="Papanikolaou A."/>
            <person name="Perera O.P."/>
            <person name="Rane R.V."/>
            <person name="Richards S."/>
            <person name="Tay W.T."/>
            <person name="Walsh T.K."/>
            <person name="Anderson A."/>
            <person name="Anderson C.J."/>
            <person name="Asgari S."/>
            <person name="Board P.G."/>
            <person name="Bretschneider A."/>
            <person name="Campbell P.M."/>
            <person name="Chertemps T."/>
            <person name="Christeller J.T."/>
            <person name="Coppin C.W."/>
            <person name="Downes S.J."/>
            <person name="Duan G."/>
            <person name="Farnsworth C.A."/>
            <person name="Good R.T."/>
            <person name="Han L.B."/>
            <person name="Han Y.C."/>
            <person name="Hatje K."/>
            <person name="Horne I."/>
            <person name="Huang Y.P."/>
            <person name="Hughes D.S."/>
            <person name="Jacquin-Joly E."/>
            <person name="James W."/>
            <person name="Jhangiani S."/>
            <person name="Kollmar M."/>
            <person name="Kuwar S.S."/>
            <person name="Li S."/>
            <person name="Liu N.Y."/>
            <person name="Maibeche M.T."/>
            <person name="Miller J.R."/>
            <person name="Montagne N."/>
            <person name="Perry T."/>
            <person name="Qu J."/>
            <person name="Song S.V."/>
            <person name="Sutton G.G."/>
            <person name="Vogel H."/>
            <person name="Walenz B.P."/>
            <person name="Xu W."/>
            <person name="Zhang H.J."/>
            <person name="Zou Z."/>
            <person name="Batterham P."/>
            <person name="Edwards O.R."/>
            <person name="Feyereisen R."/>
            <person name="Gibbs R.A."/>
            <person name="Heckel D.G."/>
            <person name="McGrath A."/>
            <person name="Robin C."/>
            <person name="Scherer S.E."/>
            <person name="Worley K.C."/>
            <person name="Wu Y.D."/>
        </authorList>
    </citation>
    <scope>NUCLEOTIDE SEQUENCE [LARGE SCALE GENOMIC DNA]</scope>
    <source>
        <strain evidence="2">Harm_GR_Male_#8</strain>
        <tissue evidence="2">Whole organism</tissue>
    </source>
</reference>
<accession>A0A2W1BY73</accession>
<feature type="compositionally biased region" description="Polar residues" evidence="1">
    <location>
        <begin position="309"/>
        <end position="319"/>
    </location>
</feature>
<protein>
    <recommendedName>
        <fullName evidence="4">Sine oculis-binding protein</fullName>
    </recommendedName>
</protein>
<name>A0A2W1BY73_HELAM</name>
<dbReference type="PANTHER" id="PTHR23186">
    <property type="entry name" value="RETINOIC ACID-INDUCED PROTEIN 2"/>
    <property type="match status" value="1"/>
</dbReference>
<feature type="compositionally biased region" description="Pro residues" evidence="1">
    <location>
        <begin position="325"/>
        <end position="334"/>
    </location>
</feature>
<dbReference type="OrthoDB" id="6250723at2759"/>
<feature type="region of interest" description="Disordered" evidence="1">
    <location>
        <begin position="1"/>
        <end position="21"/>
    </location>
</feature>
<dbReference type="GO" id="GO:0005634">
    <property type="term" value="C:nucleus"/>
    <property type="evidence" value="ECO:0007669"/>
    <property type="project" value="TreeGrafter"/>
</dbReference>
<organism evidence="2 3">
    <name type="scientific">Helicoverpa armigera</name>
    <name type="common">Cotton bollworm</name>
    <name type="synonym">Heliothis armigera</name>
    <dbReference type="NCBI Taxonomy" id="29058"/>
    <lineage>
        <taxon>Eukaryota</taxon>
        <taxon>Metazoa</taxon>
        <taxon>Ecdysozoa</taxon>
        <taxon>Arthropoda</taxon>
        <taxon>Hexapoda</taxon>
        <taxon>Insecta</taxon>
        <taxon>Pterygota</taxon>
        <taxon>Neoptera</taxon>
        <taxon>Endopterygota</taxon>
        <taxon>Lepidoptera</taxon>
        <taxon>Glossata</taxon>
        <taxon>Ditrysia</taxon>
        <taxon>Noctuoidea</taxon>
        <taxon>Noctuidae</taxon>
        <taxon>Heliothinae</taxon>
        <taxon>Helicoverpa</taxon>
    </lineage>
</organism>
<dbReference type="GO" id="GO:0048513">
    <property type="term" value="P:animal organ development"/>
    <property type="evidence" value="ECO:0007669"/>
    <property type="project" value="TreeGrafter"/>
</dbReference>
<evidence type="ECO:0000256" key="1">
    <source>
        <dbReference type="SAM" id="MobiDB-lite"/>
    </source>
</evidence>
<evidence type="ECO:0008006" key="4">
    <source>
        <dbReference type="Google" id="ProtNLM"/>
    </source>
</evidence>
<dbReference type="Proteomes" id="UP000249218">
    <property type="component" value="Unassembled WGS sequence"/>
</dbReference>
<dbReference type="InterPro" id="IPR026092">
    <property type="entry name" value="RAI2/SOBP"/>
</dbReference>
<gene>
    <name evidence="2" type="primary">HaOG202521</name>
    <name evidence="2" type="ORF">B5X24_HaOG202521</name>
</gene>
<feature type="region of interest" description="Disordered" evidence="1">
    <location>
        <begin position="194"/>
        <end position="217"/>
    </location>
</feature>
<feature type="region of interest" description="Disordered" evidence="1">
    <location>
        <begin position="438"/>
        <end position="492"/>
    </location>
</feature>
<keyword evidence="3" id="KW-1185">Reference proteome</keyword>
<evidence type="ECO:0000313" key="3">
    <source>
        <dbReference type="Proteomes" id="UP000249218"/>
    </source>
</evidence>
<feature type="region of interest" description="Disordered" evidence="1">
    <location>
        <begin position="242"/>
        <end position="334"/>
    </location>
</feature>
<feature type="compositionally biased region" description="Polar residues" evidence="1">
    <location>
        <begin position="281"/>
        <end position="299"/>
    </location>
</feature>